<accession>A0AA88NUR3</accession>
<reference evidence="2" key="1">
    <citation type="submission" date="2023-08" db="EMBL/GenBank/DDBJ databases">
        <title>Chromosome-level Genome Assembly of mud carp (Cirrhinus molitorella).</title>
        <authorList>
            <person name="Liu H."/>
        </authorList>
    </citation>
    <scope>NUCLEOTIDE SEQUENCE</scope>
    <source>
        <strain evidence="2">Prfri</strain>
        <tissue evidence="2">Muscle</tissue>
    </source>
</reference>
<evidence type="ECO:0000256" key="1">
    <source>
        <dbReference type="SAM" id="MobiDB-lite"/>
    </source>
</evidence>
<dbReference type="AlphaFoldDB" id="A0AA88NUR3"/>
<keyword evidence="3" id="KW-1185">Reference proteome</keyword>
<feature type="region of interest" description="Disordered" evidence="1">
    <location>
        <begin position="51"/>
        <end position="72"/>
    </location>
</feature>
<name>A0AA88NUR3_9TELE</name>
<comment type="caution">
    <text evidence="2">The sequence shown here is derived from an EMBL/GenBank/DDBJ whole genome shotgun (WGS) entry which is preliminary data.</text>
</comment>
<protein>
    <submittedName>
        <fullName evidence="2">Uncharacterized protein</fullName>
    </submittedName>
</protein>
<evidence type="ECO:0000313" key="2">
    <source>
        <dbReference type="EMBL" id="KAK2867466.1"/>
    </source>
</evidence>
<feature type="region of interest" description="Disordered" evidence="1">
    <location>
        <begin position="170"/>
        <end position="213"/>
    </location>
</feature>
<organism evidence="2 3">
    <name type="scientific">Cirrhinus molitorella</name>
    <name type="common">mud carp</name>
    <dbReference type="NCBI Taxonomy" id="172907"/>
    <lineage>
        <taxon>Eukaryota</taxon>
        <taxon>Metazoa</taxon>
        <taxon>Chordata</taxon>
        <taxon>Craniata</taxon>
        <taxon>Vertebrata</taxon>
        <taxon>Euteleostomi</taxon>
        <taxon>Actinopterygii</taxon>
        <taxon>Neopterygii</taxon>
        <taxon>Teleostei</taxon>
        <taxon>Ostariophysi</taxon>
        <taxon>Cypriniformes</taxon>
        <taxon>Cyprinidae</taxon>
        <taxon>Labeoninae</taxon>
        <taxon>Labeonini</taxon>
        <taxon>Cirrhinus</taxon>
    </lineage>
</organism>
<feature type="compositionally biased region" description="Basic and acidic residues" evidence="1">
    <location>
        <begin position="170"/>
        <end position="193"/>
    </location>
</feature>
<dbReference type="Proteomes" id="UP001187343">
    <property type="component" value="Unassembled WGS sequence"/>
</dbReference>
<proteinExistence type="predicted"/>
<evidence type="ECO:0000313" key="3">
    <source>
        <dbReference type="Proteomes" id="UP001187343"/>
    </source>
</evidence>
<sequence length="213" mass="23659">MSTAVSLPRHQSFSRCVQPYWDRGWWRAMTTAPRHLSSFGPDRHFVDIPPSPGRTRSHFPNSVPAARTPHPEAGMVPVLSAEQAGRRHWRLKKHLMFHKAVGVRITLRSTLKPAVQETISALLFCLGQFTIFTAQSRCGKRSSHHQQASGQHLPNRPPGISQSLVSVIRTEEGAMTRATDETRDGSTREEGRGDTANTPKDNRIIGLRGKGAC</sequence>
<gene>
    <name evidence="2" type="ORF">Q8A67_025583</name>
</gene>
<dbReference type="EMBL" id="JAUYZG010000025">
    <property type="protein sequence ID" value="KAK2867466.1"/>
    <property type="molecule type" value="Genomic_DNA"/>
</dbReference>